<name>A0A0K6FKT2_9AGAM</name>
<dbReference type="SUPFAM" id="SSF46689">
    <property type="entry name" value="Homeodomain-like"/>
    <property type="match status" value="1"/>
</dbReference>
<organism evidence="2 3">
    <name type="scientific">Rhizoctonia solani</name>
    <dbReference type="NCBI Taxonomy" id="456999"/>
    <lineage>
        <taxon>Eukaryota</taxon>
        <taxon>Fungi</taxon>
        <taxon>Dikarya</taxon>
        <taxon>Basidiomycota</taxon>
        <taxon>Agaricomycotina</taxon>
        <taxon>Agaricomycetes</taxon>
        <taxon>Cantharellales</taxon>
        <taxon>Ceratobasidiaceae</taxon>
        <taxon>Rhizoctonia</taxon>
    </lineage>
</organism>
<keyword evidence="3" id="KW-1185">Reference proteome</keyword>
<feature type="region of interest" description="Disordered" evidence="1">
    <location>
        <begin position="124"/>
        <end position="170"/>
    </location>
</feature>
<sequence length="217" mass="23934">MGSASATKSSRRAKATKSTKHQNKPIPKRVTIGFRIPFNYYEWSKLIEAWYSAKVQGYPDKATLQGLATQFGRCLKQINTFYTNRRQDVANKQAATHKLTEEELYELLWAKYTGTPEERRIAKHKGLSVREAMSSSSKPSSSKSSSPTPSLTMSEGSSTDSTSSEGSVESSSSAGLSVAYSSCSQWSATVTPAMSELLKIVNERLFEFNVSETMLSL</sequence>
<evidence type="ECO:0000313" key="2">
    <source>
        <dbReference type="EMBL" id="CUA66835.1"/>
    </source>
</evidence>
<dbReference type="EMBL" id="CYGV01000001">
    <property type="protein sequence ID" value="CUA66835.1"/>
    <property type="molecule type" value="Genomic_DNA"/>
</dbReference>
<reference evidence="2 3" key="1">
    <citation type="submission" date="2015-07" db="EMBL/GenBank/DDBJ databases">
        <authorList>
            <person name="Noorani M."/>
        </authorList>
    </citation>
    <scope>NUCLEOTIDE SEQUENCE [LARGE SCALE GENOMIC DNA]</scope>
    <source>
        <strain evidence="2">BBA 69670</strain>
    </source>
</reference>
<accession>A0A0K6FKT2</accession>
<feature type="compositionally biased region" description="Basic residues" evidence="1">
    <location>
        <begin position="9"/>
        <end position="26"/>
    </location>
</feature>
<evidence type="ECO:0008006" key="4">
    <source>
        <dbReference type="Google" id="ProtNLM"/>
    </source>
</evidence>
<feature type="compositionally biased region" description="Low complexity" evidence="1">
    <location>
        <begin position="133"/>
        <end position="170"/>
    </location>
</feature>
<proteinExistence type="predicted"/>
<feature type="region of interest" description="Disordered" evidence="1">
    <location>
        <begin position="1"/>
        <end position="26"/>
    </location>
</feature>
<dbReference type="Proteomes" id="UP000044841">
    <property type="component" value="Unassembled WGS sequence"/>
</dbReference>
<evidence type="ECO:0000256" key="1">
    <source>
        <dbReference type="SAM" id="MobiDB-lite"/>
    </source>
</evidence>
<protein>
    <recommendedName>
        <fullName evidence="4">Homeobox domain-containing protein</fullName>
    </recommendedName>
</protein>
<gene>
    <name evidence="2" type="ORF">RSOLAG22IIIB_00284</name>
</gene>
<dbReference type="AlphaFoldDB" id="A0A0K6FKT2"/>
<dbReference type="InterPro" id="IPR009057">
    <property type="entry name" value="Homeodomain-like_sf"/>
</dbReference>
<evidence type="ECO:0000313" key="3">
    <source>
        <dbReference type="Proteomes" id="UP000044841"/>
    </source>
</evidence>